<organism evidence="2 3">
    <name type="scientific">Austropuccinia psidii MF-1</name>
    <dbReference type="NCBI Taxonomy" id="1389203"/>
    <lineage>
        <taxon>Eukaryota</taxon>
        <taxon>Fungi</taxon>
        <taxon>Dikarya</taxon>
        <taxon>Basidiomycota</taxon>
        <taxon>Pucciniomycotina</taxon>
        <taxon>Pucciniomycetes</taxon>
        <taxon>Pucciniales</taxon>
        <taxon>Sphaerophragmiaceae</taxon>
        <taxon>Austropuccinia</taxon>
    </lineage>
</organism>
<evidence type="ECO:0000256" key="1">
    <source>
        <dbReference type="SAM" id="MobiDB-lite"/>
    </source>
</evidence>
<feature type="region of interest" description="Disordered" evidence="1">
    <location>
        <begin position="1"/>
        <end position="47"/>
    </location>
</feature>
<protein>
    <submittedName>
        <fullName evidence="2">Uncharacterized protein</fullName>
    </submittedName>
</protein>
<feature type="region of interest" description="Disordered" evidence="1">
    <location>
        <begin position="85"/>
        <end position="137"/>
    </location>
</feature>
<dbReference type="EMBL" id="AVOT02083642">
    <property type="protein sequence ID" value="MBW0569001.1"/>
    <property type="molecule type" value="Genomic_DNA"/>
</dbReference>
<sequence>MRSVNNYSIQSKASGPRHSNHKSSRQECHTRGEAHMEPARASTSSQMYNNNFDTLIESPEAEITVIPVIRSEQLQTSRSRDIPISVQELVSGRKEEGVGSSSKPSDKENELTSSSDKALRTRRYRGPSKRLDSNICQRESPKDKILVKKQRILLEDQKKLAQNKVNSPVEAPQSTTSKNPPLKVLNTGKNSQRLTRKERKRQRKSLSPSGTRLTLRITEFQREKRHLWKMC</sequence>
<keyword evidence="3" id="KW-1185">Reference proteome</keyword>
<dbReference type="Proteomes" id="UP000765509">
    <property type="component" value="Unassembled WGS sequence"/>
</dbReference>
<proteinExistence type="predicted"/>
<evidence type="ECO:0000313" key="3">
    <source>
        <dbReference type="Proteomes" id="UP000765509"/>
    </source>
</evidence>
<accession>A0A9Q3PQ90</accession>
<comment type="caution">
    <text evidence="2">The sequence shown here is derived from an EMBL/GenBank/DDBJ whole genome shotgun (WGS) entry which is preliminary data.</text>
</comment>
<gene>
    <name evidence="2" type="ORF">O181_108716</name>
</gene>
<feature type="compositionally biased region" description="Basic and acidic residues" evidence="1">
    <location>
        <begin position="24"/>
        <end position="38"/>
    </location>
</feature>
<feature type="compositionally biased region" description="Polar residues" evidence="1">
    <location>
        <begin position="1"/>
        <end position="13"/>
    </location>
</feature>
<dbReference type="AlphaFoldDB" id="A0A9Q3PQ90"/>
<reference evidence="2" key="1">
    <citation type="submission" date="2021-03" db="EMBL/GenBank/DDBJ databases">
        <title>Draft genome sequence of rust myrtle Austropuccinia psidii MF-1, a brazilian biotype.</title>
        <authorList>
            <person name="Quecine M.C."/>
            <person name="Pachon D.M.R."/>
            <person name="Bonatelli M.L."/>
            <person name="Correr F.H."/>
            <person name="Franceschini L.M."/>
            <person name="Leite T.F."/>
            <person name="Margarido G.R.A."/>
            <person name="Almeida C.A."/>
            <person name="Ferrarezi J.A."/>
            <person name="Labate C.A."/>
        </authorList>
    </citation>
    <scope>NUCLEOTIDE SEQUENCE</scope>
    <source>
        <strain evidence="2">MF-1</strain>
    </source>
</reference>
<feature type="compositionally biased region" description="Basic residues" evidence="1">
    <location>
        <begin position="194"/>
        <end position="204"/>
    </location>
</feature>
<name>A0A9Q3PQ90_9BASI</name>
<evidence type="ECO:0000313" key="2">
    <source>
        <dbReference type="EMBL" id="MBW0569001.1"/>
    </source>
</evidence>
<feature type="region of interest" description="Disordered" evidence="1">
    <location>
        <begin position="158"/>
        <end position="212"/>
    </location>
</feature>